<comment type="caution">
    <text evidence="5">The sequence shown here is derived from an EMBL/GenBank/DDBJ whole genome shotgun (WGS) entry which is preliminary data.</text>
</comment>
<keyword evidence="1" id="KW-0732">Signal</keyword>
<feature type="domain" description="ZinT" evidence="4">
    <location>
        <begin position="348"/>
        <end position="524"/>
    </location>
</feature>
<dbReference type="AlphaFoldDB" id="A0A3P3FPS7"/>
<dbReference type="EMBL" id="RQXT01000021">
    <property type="protein sequence ID" value="RRH99738.1"/>
    <property type="molecule type" value="Genomic_DNA"/>
</dbReference>
<evidence type="ECO:0000256" key="3">
    <source>
        <dbReference type="SAM" id="MobiDB-lite"/>
    </source>
</evidence>
<dbReference type="Gene3D" id="2.40.128.20">
    <property type="match status" value="1"/>
</dbReference>
<dbReference type="Proteomes" id="UP000273786">
    <property type="component" value="Unassembled WGS sequence"/>
</dbReference>
<name>A0A3P3FPS7_9HYPH</name>
<feature type="region of interest" description="Disordered" evidence="3">
    <location>
        <begin position="329"/>
        <end position="349"/>
    </location>
</feature>
<gene>
    <name evidence="5" type="ORF">EH240_18080</name>
</gene>
<proteinExistence type="predicted"/>
<dbReference type="Pfam" id="PF09223">
    <property type="entry name" value="ZinT"/>
    <property type="match status" value="1"/>
</dbReference>
<protein>
    <submittedName>
        <fullName evidence="5">Metal-binding protein ZinT</fullName>
    </submittedName>
</protein>
<evidence type="ECO:0000313" key="6">
    <source>
        <dbReference type="Proteomes" id="UP000273786"/>
    </source>
</evidence>
<organism evidence="5 6">
    <name type="scientific">Mesorhizobium tamadayense</name>
    <dbReference type="NCBI Taxonomy" id="425306"/>
    <lineage>
        <taxon>Bacteria</taxon>
        <taxon>Pseudomonadati</taxon>
        <taxon>Pseudomonadota</taxon>
        <taxon>Alphaproteobacteria</taxon>
        <taxon>Hyphomicrobiales</taxon>
        <taxon>Phyllobacteriaceae</taxon>
        <taxon>Mesorhizobium</taxon>
    </lineage>
</organism>
<evidence type="ECO:0000259" key="4">
    <source>
        <dbReference type="Pfam" id="PF09223"/>
    </source>
</evidence>
<feature type="compositionally biased region" description="Basic and acidic residues" evidence="3">
    <location>
        <begin position="333"/>
        <end position="349"/>
    </location>
</feature>
<dbReference type="InterPro" id="IPR012674">
    <property type="entry name" value="Calycin"/>
</dbReference>
<keyword evidence="6" id="KW-1185">Reference proteome</keyword>
<evidence type="ECO:0000256" key="2">
    <source>
        <dbReference type="ARBA" id="ARBA00022833"/>
    </source>
</evidence>
<dbReference type="InterPro" id="IPR015304">
    <property type="entry name" value="ZinT_dom"/>
</dbReference>
<dbReference type="InterPro" id="IPR011048">
    <property type="entry name" value="Haem_d1_sf"/>
</dbReference>
<dbReference type="SUPFAM" id="SSF50814">
    <property type="entry name" value="Lipocalins"/>
    <property type="match status" value="1"/>
</dbReference>
<dbReference type="OrthoDB" id="9810636at2"/>
<reference evidence="5 6" key="1">
    <citation type="submission" date="2018-11" db="EMBL/GenBank/DDBJ databases">
        <title>the genome of Mesorhizobium tamadayense DSM 28320.</title>
        <authorList>
            <person name="Gao J."/>
        </authorList>
    </citation>
    <scope>NUCLEOTIDE SEQUENCE [LARGE SCALE GENOMIC DNA]</scope>
    <source>
        <strain evidence="5 6">DSM 28320</strain>
    </source>
</reference>
<sequence>MNGRSVFAVQGDAGTVTAIASGISFDDHGDHGDIDVEAPKLTGAEIVGQKPSHFVEHDGEFAAFFDGEGVARIISEKAALEGKSDFREVKTAAPQHGVAVAYGSHVVLSEPNKEKPDELPIGIRTVDEAGTQVGDIAECPDLHGEASSGNILAFACASGLLVLTDGDDAPEIRHLAYDASLPDGKSTTLIGGRGLQYFLGNYGSDKVVLIDPTAESNAFRLIELPTRRVHFAVDSIRPKFAYVFTEDGQLHQLDVVAGKIANSLKLTDPYSMEGHWNDPRPRIAVAGDKIVVTDPLQAKLHLVNAASFAKAGEIAVEGKPYNIVAVGGSGQVHDSENKEAHSHDHGDDRVYKGYFEDDQVKDRTLSDWAGDWQSVYSYLQDGTLDPVMAHKAESGEQTADEYKAHYEIGYKTDVERITIDGDVVTFFQNGTPLKARYASDGYEILSYEKGNRGVRFIFKKTDGDADAPEFIQFSDHKIAPERADHYHLYWGDDRAALLEELTNWPTYYPSSLSAKQIVEEMMAH</sequence>
<dbReference type="GO" id="GO:0008270">
    <property type="term" value="F:zinc ion binding"/>
    <property type="evidence" value="ECO:0007669"/>
    <property type="project" value="InterPro"/>
</dbReference>
<evidence type="ECO:0000256" key="1">
    <source>
        <dbReference type="ARBA" id="ARBA00022729"/>
    </source>
</evidence>
<evidence type="ECO:0000313" key="5">
    <source>
        <dbReference type="EMBL" id="RRH99738.1"/>
    </source>
</evidence>
<accession>A0A3P3FPS7</accession>
<keyword evidence="2" id="KW-0862">Zinc</keyword>
<dbReference type="SUPFAM" id="SSF51004">
    <property type="entry name" value="C-terminal (heme d1) domain of cytochrome cd1-nitrite reductase"/>
    <property type="match status" value="1"/>
</dbReference>